<dbReference type="AlphaFoldDB" id="A0A268F1J2"/>
<keyword evidence="1" id="KW-0472">Membrane</keyword>
<dbReference type="EMBL" id="NPBY01000013">
    <property type="protein sequence ID" value="PAD79247.1"/>
    <property type="molecule type" value="Genomic_DNA"/>
</dbReference>
<keyword evidence="1" id="KW-0812">Transmembrane</keyword>
<evidence type="ECO:0000313" key="2">
    <source>
        <dbReference type="EMBL" id="PAD79247.1"/>
    </source>
</evidence>
<dbReference type="Proteomes" id="UP000215596">
    <property type="component" value="Unassembled WGS sequence"/>
</dbReference>
<evidence type="ECO:0000256" key="1">
    <source>
        <dbReference type="SAM" id="Phobius"/>
    </source>
</evidence>
<accession>A0A268F1J2</accession>
<name>A0A268F1J2_9BACL</name>
<keyword evidence="1" id="KW-1133">Transmembrane helix</keyword>
<comment type="caution">
    <text evidence="2">The sequence shown here is derived from an EMBL/GenBank/DDBJ whole genome shotgun (WGS) entry which is preliminary data.</text>
</comment>
<protein>
    <submittedName>
        <fullName evidence="2">Uncharacterized protein</fullName>
    </submittedName>
</protein>
<proteinExistence type="predicted"/>
<evidence type="ECO:0000313" key="3">
    <source>
        <dbReference type="Proteomes" id="UP000215596"/>
    </source>
</evidence>
<reference evidence="2 3" key="1">
    <citation type="submission" date="2017-07" db="EMBL/GenBank/DDBJ databases">
        <title>Isolation and whole genome analysis of endospore-forming bacteria from heroin.</title>
        <authorList>
            <person name="Kalinowski J."/>
            <person name="Ahrens B."/>
            <person name="Al-Dilaimi A."/>
            <person name="Winkler A."/>
            <person name="Wibberg D."/>
            <person name="Schleenbecker U."/>
            <person name="Ruckert C."/>
            <person name="Wolfel R."/>
            <person name="Grass G."/>
        </authorList>
    </citation>
    <scope>NUCLEOTIDE SEQUENCE [LARGE SCALE GENOMIC DNA]</scope>
    <source>
        <strain evidence="2 3">7537-G1</strain>
    </source>
</reference>
<gene>
    <name evidence="2" type="ORF">CHH67_04770</name>
</gene>
<feature type="transmembrane region" description="Helical" evidence="1">
    <location>
        <begin position="6"/>
        <end position="23"/>
    </location>
</feature>
<sequence>MDWWSSYIQFGNFLVIFSFRFFIMKQRIPHLCKEGIYDTIKKSYDRVSYGTTRQIEKYGQTKAKCDVLQLKNSFFD</sequence>
<organism evidence="2 3">
    <name type="scientific">Paenibacillus campinasensis</name>
    <dbReference type="NCBI Taxonomy" id="66347"/>
    <lineage>
        <taxon>Bacteria</taxon>
        <taxon>Bacillati</taxon>
        <taxon>Bacillota</taxon>
        <taxon>Bacilli</taxon>
        <taxon>Bacillales</taxon>
        <taxon>Paenibacillaceae</taxon>
        <taxon>Paenibacillus</taxon>
    </lineage>
</organism>